<evidence type="ECO:0000256" key="2">
    <source>
        <dbReference type="ARBA" id="ARBA00006432"/>
    </source>
</evidence>
<evidence type="ECO:0000256" key="12">
    <source>
        <dbReference type="ARBA" id="ARBA00048497"/>
    </source>
</evidence>
<evidence type="ECO:0000256" key="6">
    <source>
        <dbReference type="ARBA" id="ARBA00022840"/>
    </source>
</evidence>
<dbReference type="Gene3D" id="3.40.50.12780">
    <property type="entry name" value="N-terminal domain of ligase-like"/>
    <property type="match status" value="1"/>
</dbReference>
<accession>A0A9P0GYC3</accession>
<dbReference type="GO" id="GO:0005777">
    <property type="term" value="C:peroxisome"/>
    <property type="evidence" value="ECO:0007669"/>
    <property type="project" value="UniProtKB-SubCell"/>
</dbReference>
<evidence type="ECO:0000256" key="5">
    <source>
        <dbReference type="ARBA" id="ARBA00022741"/>
    </source>
</evidence>
<dbReference type="GO" id="GO:0004467">
    <property type="term" value="F:long-chain fatty acid-CoA ligase activity"/>
    <property type="evidence" value="ECO:0007669"/>
    <property type="project" value="TreeGrafter"/>
</dbReference>
<keyword evidence="8" id="KW-0503">Monooxygenase</keyword>
<dbReference type="Gene3D" id="3.30.300.30">
    <property type="match status" value="1"/>
</dbReference>
<keyword evidence="9" id="KW-0576">Peroxisome</keyword>
<feature type="domain" description="AMP-dependent synthetase/ligase" evidence="13">
    <location>
        <begin position="54"/>
        <end position="428"/>
    </location>
</feature>
<dbReference type="EMBL" id="OV725077">
    <property type="protein sequence ID" value="CAH1392309.1"/>
    <property type="molecule type" value="Genomic_DNA"/>
</dbReference>
<keyword evidence="5" id="KW-0547">Nucleotide-binding</keyword>
<dbReference type="Pfam" id="PF13193">
    <property type="entry name" value="AMP-binding_C"/>
    <property type="match status" value="1"/>
</dbReference>
<evidence type="ECO:0000256" key="3">
    <source>
        <dbReference type="ARBA" id="ARBA00012532"/>
    </source>
</evidence>
<dbReference type="Pfam" id="PF00501">
    <property type="entry name" value="AMP-binding"/>
    <property type="match status" value="1"/>
</dbReference>
<evidence type="ECO:0000259" key="13">
    <source>
        <dbReference type="Pfam" id="PF00501"/>
    </source>
</evidence>
<comment type="similarity">
    <text evidence="2">Belongs to the ATP-dependent AMP-binding enzyme family.</text>
</comment>
<dbReference type="PROSITE" id="PS00455">
    <property type="entry name" value="AMP_BINDING"/>
    <property type="match status" value="1"/>
</dbReference>
<dbReference type="FunFam" id="3.30.300.30:FF:000007">
    <property type="entry name" value="4-coumarate--CoA ligase 2"/>
    <property type="match status" value="1"/>
</dbReference>
<dbReference type="EC" id="1.13.12.7" evidence="3"/>
<dbReference type="InterPro" id="IPR000873">
    <property type="entry name" value="AMP-dep_synth/lig_dom"/>
</dbReference>
<keyword evidence="7" id="KW-0560">Oxidoreductase</keyword>
<dbReference type="PANTHER" id="PTHR24096">
    <property type="entry name" value="LONG-CHAIN-FATTY-ACID--COA LIGASE"/>
    <property type="match status" value="1"/>
</dbReference>
<keyword evidence="10" id="KW-0455">Luminescence</keyword>
<dbReference type="OrthoDB" id="10253869at2759"/>
<feature type="domain" description="AMP-binding enzyme C-terminal" evidence="14">
    <location>
        <begin position="478"/>
        <end position="552"/>
    </location>
</feature>
<dbReference type="GO" id="GO:0005524">
    <property type="term" value="F:ATP binding"/>
    <property type="evidence" value="ECO:0007669"/>
    <property type="project" value="UniProtKB-KW"/>
</dbReference>
<dbReference type="InterPro" id="IPR045851">
    <property type="entry name" value="AMP-bd_C_sf"/>
</dbReference>
<gene>
    <name evidence="15" type="ORF">NEZAVI_LOCUS3158</name>
</gene>
<protein>
    <recommendedName>
        <fullName evidence="4">Luciferin 4-monooxygenase</fullName>
        <ecNumber evidence="3">1.13.12.7</ecNumber>
    </recommendedName>
</protein>
<sequence length="565" mass="62703">MFTCRWLRRAGRAMSRLSVETQKTQKRQNSQFILESTLPRVTIPSQTIQDKIFEHMDRWPEHTALECCMSGRNYTYAQLDEFSRRVAAGYLKSGLRPGQVVSFVLPNIPEFIIALLGALRAGLVVSTINPIYGSEEIGYQINNSDSALVLTFMLKLDEVKTAVSKMDKKPIITVIHQPGEEVPDGIQSFMELFMVDEDDQKAVDKVKIDPDNLALLLYSSGTTGLPKGVRLTHRNIVSNIVQVEQPETCPVIDTTADYQDTIACVLPFFHVYGLVIGSLSYLGRGCKLLTLPRFEPDMYLKALKEQKTTLAHVVPPLVQFLANHPAVSASHLDTLRYCMNGAAAVSQTDANKLLEKKKSLRILSGYGLTEASPVITCSKNTSTNLISVGHIVPNTEIKIVDTETGKIKDASTPGEICVRGPQIMDGYHKNDQATQETIIDGWLHTGDVGYFDKEGQMFIVDRIKELIKVKGFQVAPLELEEILRAHPGVADCGVVGKPDKRFGEVPVAFVVPSKKKPTTKELQEYVAAKVAEYKQISEVVFIEAIPKNLTGKILRKNLKEMLTQG</sequence>
<dbReference type="GO" id="GO:0046949">
    <property type="term" value="P:fatty-acyl-CoA biosynthetic process"/>
    <property type="evidence" value="ECO:0007669"/>
    <property type="project" value="TreeGrafter"/>
</dbReference>
<dbReference type="PANTHER" id="PTHR24096:SF422">
    <property type="entry name" value="BCDNA.GH02901"/>
    <property type="match status" value="1"/>
</dbReference>
<keyword evidence="16" id="KW-1185">Reference proteome</keyword>
<evidence type="ECO:0000313" key="16">
    <source>
        <dbReference type="Proteomes" id="UP001152798"/>
    </source>
</evidence>
<comment type="catalytic activity">
    <reaction evidence="12">
        <text>firefly D-luciferin + ATP + O2 = firefly oxyluciferin + hnu + AMP + CO2 + diphosphate</text>
        <dbReference type="Rhea" id="RHEA:10732"/>
        <dbReference type="ChEBI" id="CHEBI:15379"/>
        <dbReference type="ChEBI" id="CHEBI:16526"/>
        <dbReference type="ChEBI" id="CHEBI:16792"/>
        <dbReference type="ChEBI" id="CHEBI:30212"/>
        <dbReference type="ChEBI" id="CHEBI:30616"/>
        <dbReference type="ChEBI" id="CHEBI:33019"/>
        <dbReference type="ChEBI" id="CHEBI:58038"/>
        <dbReference type="ChEBI" id="CHEBI:456215"/>
        <dbReference type="EC" id="1.13.12.7"/>
    </reaction>
</comment>
<evidence type="ECO:0000256" key="8">
    <source>
        <dbReference type="ARBA" id="ARBA00023033"/>
    </source>
</evidence>
<dbReference type="SUPFAM" id="SSF56801">
    <property type="entry name" value="Acetyl-CoA synthetase-like"/>
    <property type="match status" value="1"/>
</dbReference>
<reference evidence="15" key="1">
    <citation type="submission" date="2022-01" db="EMBL/GenBank/DDBJ databases">
        <authorList>
            <person name="King R."/>
        </authorList>
    </citation>
    <scope>NUCLEOTIDE SEQUENCE</scope>
</reference>
<dbReference type="AlphaFoldDB" id="A0A9P0GYC3"/>
<keyword evidence="11" id="KW-0599">Photoprotein</keyword>
<evidence type="ECO:0000256" key="11">
    <source>
        <dbReference type="ARBA" id="ARBA00023262"/>
    </source>
</evidence>
<evidence type="ECO:0000313" key="15">
    <source>
        <dbReference type="EMBL" id="CAH1392309.1"/>
    </source>
</evidence>
<organism evidence="15 16">
    <name type="scientific">Nezara viridula</name>
    <name type="common">Southern green stink bug</name>
    <name type="synonym">Cimex viridulus</name>
    <dbReference type="NCBI Taxonomy" id="85310"/>
    <lineage>
        <taxon>Eukaryota</taxon>
        <taxon>Metazoa</taxon>
        <taxon>Ecdysozoa</taxon>
        <taxon>Arthropoda</taxon>
        <taxon>Hexapoda</taxon>
        <taxon>Insecta</taxon>
        <taxon>Pterygota</taxon>
        <taxon>Neoptera</taxon>
        <taxon>Paraneoptera</taxon>
        <taxon>Hemiptera</taxon>
        <taxon>Heteroptera</taxon>
        <taxon>Panheteroptera</taxon>
        <taxon>Pentatomomorpha</taxon>
        <taxon>Pentatomoidea</taxon>
        <taxon>Pentatomidae</taxon>
        <taxon>Pentatominae</taxon>
        <taxon>Nezara</taxon>
    </lineage>
</organism>
<evidence type="ECO:0000256" key="1">
    <source>
        <dbReference type="ARBA" id="ARBA00004275"/>
    </source>
</evidence>
<dbReference type="Proteomes" id="UP001152798">
    <property type="component" value="Chromosome 1"/>
</dbReference>
<evidence type="ECO:0000256" key="9">
    <source>
        <dbReference type="ARBA" id="ARBA00023140"/>
    </source>
</evidence>
<dbReference type="GO" id="GO:0008218">
    <property type="term" value="P:bioluminescence"/>
    <property type="evidence" value="ECO:0007669"/>
    <property type="project" value="UniProtKB-KW"/>
</dbReference>
<name>A0A9P0GYC3_NEZVI</name>
<dbReference type="InterPro" id="IPR025110">
    <property type="entry name" value="AMP-bd_C"/>
</dbReference>
<proteinExistence type="inferred from homology"/>
<keyword evidence="6" id="KW-0067">ATP-binding</keyword>
<dbReference type="InterPro" id="IPR020845">
    <property type="entry name" value="AMP-binding_CS"/>
</dbReference>
<dbReference type="InterPro" id="IPR042099">
    <property type="entry name" value="ANL_N_sf"/>
</dbReference>
<evidence type="ECO:0000256" key="7">
    <source>
        <dbReference type="ARBA" id="ARBA00023002"/>
    </source>
</evidence>
<evidence type="ECO:0000256" key="10">
    <source>
        <dbReference type="ARBA" id="ARBA00023223"/>
    </source>
</evidence>
<evidence type="ECO:0000259" key="14">
    <source>
        <dbReference type="Pfam" id="PF13193"/>
    </source>
</evidence>
<evidence type="ECO:0000256" key="4">
    <source>
        <dbReference type="ARBA" id="ARBA00019043"/>
    </source>
</evidence>
<dbReference type="FunFam" id="3.40.50.12780:FF:000003">
    <property type="entry name" value="Long-chain-fatty-acid--CoA ligase FadD"/>
    <property type="match status" value="1"/>
</dbReference>
<dbReference type="GO" id="GO:0004497">
    <property type="term" value="F:monooxygenase activity"/>
    <property type="evidence" value="ECO:0007669"/>
    <property type="project" value="UniProtKB-KW"/>
</dbReference>
<comment type="subcellular location">
    <subcellularLocation>
        <location evidence="1">Peroxisome</location>
    </subcellularLocation>
</comment>